<keyword evidence="2" id="KW-1185">Reference proteome</keyword>
<accession>A0ABD2MRB0</accession>
<proteinExistence type="predicted"/>
<evidence type="ECO:0000313" key="2">
    <source>
        <dbReference type="Proteomes" id="UP001516400"/>
    </source>
</evidence>
<dbReference type="Proteomes" id="UP001516400">
    <property type="component" value="Unassembled WGS sequence"/>
</dbReference>
<dbReference type="AlphaFoldDB" id="A0ABD2MRB0"/>
<gene>
    <name evidence="1" type="ORF">HHI36_007938</name>
</gene>
<sequence length="116" mass="13230">MMTKESPTSPNNMTKTKAVAIVAPQRSNSLDYLNFHEKRELIASSLSISDFLNVGNNTAKELKEATSLIIGEKLIFLLYADRASDIEQNVFYEHLIYIIILYIFEYIPQKSHCSVK</sequence>
<organism evidence="1 2">
    <name type="scientific">Cryptolaemus montrouzieri</name>
    <dbReference type="NCBI Taxonomy" id="559131"/>
    <lineage>
        <taxon>Eukaryota</taxon>
        <taxon>Metazoa</taxon>
        <taxon>Ecdysozoa</taxon>
        <taxon>Arthropoda</taxon>
        <taxon>Hexapoda</taxon>
        <taxon>Insecta</taxon>
        <taxon>Pterygota</taxon>
        <taxon>Neoptera</taxon>
        <taxon>Endopterygota</taxon>
        <taxon>Coleoptera</taxon>
        <taxon>Polyphaga</taxon>
        <taxon>Cucujiformia</taxon>
        <taxon>Coccinelloidea</taxon>
        <taxon>Coccinellidae</taxon>
        <taxon>Scymninae</taxon>
        <taxon>Scymnini</taxon>
        <taxon>Cryptolaemus</taxon>
    </lineage>
</organism>
<dbReference type="EMBL" id="JABFTP020000021">
    <property type="protein sequence ID" value="KAL3268847.1"/>
    <property type="molecule type" value="Genomic_DNA"/>
</dbReference>
<reference evidence="1 2" key="1">
    <citation type="journal article" date="2021" name="BMC Biol.">
        <title>Horizontally acquired antibacterial genes associated with adaptive radiation of ladybird beetles.</title>
        <authorList>
            <person name="Li H.S."/>
            <person name="Tang X.F."/>
            <person name="Huang Y.H."/>
            <person name="Xu Z.Y."/>
            <person name="Chen M.L."/>
            <person name="Du X.Y."/>
            <person name="Qiu B.Y."/>
            <person name="Chen P.T."/>
            <person name="Zhang W."/>
            <person name="Slipinski A."/>
            <person name="Escalona H.E."/>
            <person name="Waterhouse R.M."/>
            <person name="Zwick A."/>
            <person name="Pang H."/>
        </authorList>
    </citation>
    <scope>NUCLEOTIDE SEQUENCE [LARGE SCALE GENOMIC DNA]</scope>
    <source>
        <strain evidence="1">SYSU2018</strain>
    </source>
</reference>
<comment type="caution">
    <text evidence="1">The sequence shown here is derived from an EMBL/GenBank/DDBJ whole genome shotgun (WGS) entry which is preliminary data.</text>
</comment>
<name>A0ABD2MRB0_9CUCU</name>
<protein>
    <submittedName>
        <fullName evidence="1">Uncharacterized protein</fullName>
    </submittedName>
</protein>
<evidence type="ECO:0000313" key="1">
    <source>
        <dbReference type="EMBL" id="KAL3268847.1"/>
    </source>
</evidence>